<evidence type="ECO:0000256" key="2">
    <source>
        <dbReference type="ARBA" id="ARBA00012438"/>
    </source>
</evidence>
<dbReference type="InterPro" id="IPR004358">
    <property type="entry name" value="Sig_transdc_His_kin-like_C"/>
</dbReference>
<feature type="domain" description="PAS" evidence="9">
    <location>
        <begin position="112"/>
        <end position="183"/>
    </location>
</feature>
<evidence type="ECO:0000259" key="9">
    <source>
        <dbReference type="PROSITE" id="PS50112"/>
    </source>
</evidence>
<dbReference type="Pfam" id="PF02518">
    <property type="entry name" value="HATPase_c"/>
    <property type="match status" value="1"/>
</dbReference>
<dbReference type="InterPro" id="IPR000700">
    <property type="entry name" value="PAS-assoc_C"/>
</dbReference>
<dbReference type="InterPro" id="IPR013655">
    <property type="entry name" value="PAS_fold_3"/>
</dbReference>
<evidence type="ECO:0000256" key="6">
    <source>
        <dbReference type="SAM" id="Coils"/>
    </source>
</evidence>
<dbReference type="SUPFAM" id="SSF55785">
    <property type="entry name" value="PYP-like sensor domain (PAS domain)"/>
    <property type="match status" value="1"/>
</dbReference>
<keyword evidence="3" id="KW-0597">Phosphoprotein</keyword>
<comment type="catalytic activity">
    <reaction evidence="1">
        <text>ATP + protein L-histidine = ADP + protein N-phospho-L-histidine.</text>
        <dbReference type="EC" id="2.7.13.3"/>
    </reaction>
</comment>
<dbReference type="Gene3D" id="1.10.287.130">
    <property type="match status" value="1"/>
</dbReference>
<evidence type="ECO:0000256" key="7">
    <source>
        <dbReference type="SAM" id="Phobius"/>
    </source>
</evidence>
<sequence>MRLPQKWIGSAAAVALASCVFAGDAAGLIRGPVPVLYTPVLMLAGLDGGLRRLKIWTALCLLLAIASFALHAAPDAEAVLWLLTALAMIAATDVLLVTREAPGMSPIGLERRVRELRTFADSVPSLLWSTRADGRCDFINQRFADLTGMSVIEAIADQSWTKPIHPDDVSGFLETWDEARRRGEEFRTNFRLRHRDGSYRWMLSIGRPFRAATGEIVRWYGGLSDVDAEVRAQETIRALNAALARKVEERTGELLTAQQELARANRVATLGALSVSIAHELNQPLSSMAIDIDTSLRTLQTETPDKTVLRRILERVQRNTQRLSDIVERTRERISRQRRKAERLNLADIAEDVRGLLEHDVAARQAVLRLKYDGALPSVSADRIELQQVFINLIVNALDAMASAEQRVVEVWIRQASAQVLVSVMDTGPGISDEIMTKLFQPFFTTKSGGIGMGLQICRTCIEALGGELHARNRPEGGAVFEFALPVSPEVPNRRAP</sequence>
<dbReference type="Gene3D" id="3.30.450.20">
    <property type="entry name" value="PAS domain"/>
    <property type="match status" value="1"/>
</dbReference>
<keyword evidence="6" id="KW-0175">Coiled coil</keyword>
<evidence type="ECO:0000259" key="8">
    <source>
        <dbReference type="PROSITE" id="PS50109"/>
    </source>
</evidence>
<dbReference type="CDD" id="cd00130">
    <property type="entry name" value="PAS"/>
    <property type="match status" value="1"/>
</dbReference>
<keyword evidence="7" id="KW-0472">Membrane</keyword>
<keyword evidence="5" id="KW-0418">Kinase</keyword>
<proteinExistence type="predicted"/>
<dbReference type="InterPro" id="IPR001610">
    <property type="entry name" value="PAC"/>
</dbReference>
<evidence type="ECO:0000256" key="3">
    <source>
        <dbReference type="ARBA" id="ARBA00022553"/>
    </source>
</evidence>
<name>A0ABN1ERY1_9PROT</name>
<keyword evidence="7" id="KW-0812">Transmembrane</keyword>
<feature type="transmembrane region" description="Helical" evidence="7">
    <location>
        <begin position="79"/>
        <end position="97"/>
    </location>
</feature>
<feature type="domain" description="PAC" evidence="10">
    <location>
        <begin position="186"/>
        <end position="238"/>
    </location>
</feature>
<evidence type="ECO:0000256" key="5">
    <source>
        <dbReference type="ARBA" id="ARBA00022777"/>
    </source>
</evidence>
<dbReference type="SMART" id="SM00091">
    <property type="entry name" value="PAS"/>
    <property type="match status" value="1"/>
</dbReference>
<dbReference type="EMBL" id="BAAADD010000005">
    <property type="protein sequence ID" value="GAA0572993.1"/>
    <property type="molecule type" value="Genomic_DNA"/>
</dbReference>
<dbReference type="InterPro" id="IPR052162">
    <property type="entry name" value="Sensor_kinase/Photoreceptor"/>
</dbReference>
<keyword evidence="7" id="KW-1133">Transmembrane helix</keyword>
<dbReference type="PROSITE" id="PS50113">
    <property type="entry name" value="PAC"/>
    <property type="match status" value="1"/>
</dbReference>
<evidence type="ECO:0000256" key="1">
    <source>
        <dbReference type="ARBA" id="ARBA00000085"/>
    </source>
</evidence>
<dbReference type="PROSITE" id="PS50112">
    <property type="entry name" value="PAS"/>
    <property type="match status" value="1"/>
</dbReference>
<dbReference type="CDD" id="cd00082">
    <property type="entry name" value="HisKA"/>
    <property type="match status" value="1"/>
</dbReference>
<organism evidence="11 12">
    <name type="scientific">Rhizomicrobium electricum</name>
    <dbReference type="NCBI Taxonomy" id="480070"/>
    <lineage>
        <taxon>Bacteria</taxon>
        <taxon>Pseudomonadati</taxon>
        <taxon>Pseudomonadota</taxon>
        <taxon>Alphaproteobacteria</taxon>
        <taxon>Micropepsales</taxon>
        <taxon>Micropepsaceae</taxon>
        <taxon>Rhizomicrobium</taxon>
    </lineage>
</organism>
<comment type="caution">
    <text evidence="11">The sequence shown here is derived from an EMBL/GenBank/DDBJ whole genome shotgun (WGS) entry which is preliminary data.</text>
</comment>
<reference evidence="11 12" key="1">
    <citation type="journal article" date="2019" name="Int. J. Syst. Evol. Microbiol.">
        <title>The Global Catalogue of Microorganisms (GCM) 10K type strain sequencing project: providing services to taxonomists for standard genome sequencing and annotation.</title>
        <authorList>
            <consortium name="The Broad Institute Genomics Platform"/>
            <consortium name="The Broad Institute Genome Sequencing Center for Infectious Disease"/>
            <person name="Wu L."/>
            <person name="Ma J."/>
        </authorList>
    </citation>
    <scope>NUCLEOTIDE SEQUENCE [LARGE SCALE GENOMIC DNA]</scope>
    <source>
        <strain evidence="11 12">JCM 15089</strain>
    </source>
</reference>
<dbReference type="InterPro" id="IPR036890">
    <property type="entry name" value="HATPase_C_sf"/>
</dbReference>
<dbReference type="NCBIfam" id="TIGR00229">
    <property type="entry name" value="sensory_box"/>
    <property type="match status" value="1"/>
</dbReference>
<dbReference type="InterPro" id="IPR036097">
    <property type="entry name" value="HisK_dim/P_sf"/>
</dbReference>
<dbReference type="InterPro" id="IPR000014">
    <property type="entry name" value="PAS"/>
</dbReference>
<keyword evidence="12" id="KW-1185">Reference proteome</keyword>
<dbReference type="InterPro" id="IPR005467">
    <property type="entry name" value="His_kinase_dom"/>
</dbReference>
<protein>
    <recommendedName>
        <fullName evidence="2">histidine kinase</fullName>
        <ecNumber evidence="2">2.7.13.3</ecNumber>
    </recommendedName>
</protein>
<feature type="coiled-coil region" evidence="6">
    <location>
        <begin position="313"/>
        <end position="347"/>
    </location>
</feature>
<dbReference type="InterPro" id="IPR035965">
    <property type="entry name" value="PAS-like_dom_sf"/>
</dbReference>
<dbReference type="PROSITE" id="PS50109">
    <property type="entry name" value="HIS_KIN"/>
    <property type="match status" value="1"/>
</dbReference>
<dbReference type="Proteomes" id="UP001499951">
    <property type="component" value="Unassembled WGS sequence"/>
</dbReference>
<dbReference type="SMART" id="SM00086">
    <property type="entry name" value="PAC"/>
    <property type="match status" value="1"/>
</dbReference>
<dbReference type="PROSITE" id="PS51257">
    <property type="entry name" value="PROKAR_LIPOPROTEIN"/>
    <property type="match status" value="1"/>
</dbReference>
<keyword evidence="4" id="KW-0808">Transferase</keyword>
<dbReference type="InterPro" id="IPR003661">
    <property type="entry name" value="HisK_dim/P_dom"/>
</dbReference>
<evidence type="ECO:0000256" key="4">
    <source>
        <dbReference type="ARBA" id="ARBA00022679"/>
    </source>
</evidence>
<evidence type="ECO:0000313" key="12">
    <source>
        <dbReference type="Proteomes" id="UP001499951"/>
    </source>
</evidence>
<dbReference type="SMART" id="SM00387">
    <property type="entry name" value="HATPase_c"/>
    <property type="match status" value="1"/>
</dbReference>
<accession>A0ABN1ERY1</accession>
<dbReference type="Pfam" id="PF08447">
    <property type="entry name" value="PAS_3"/>
    <property type="match status" value="1"/>
</dbReference>
<evidence type="ECO:0000259" key="10">
    <source>
        <dbReference type="PROSITE" id="PS50113"/>
    </source>
</evidence>
<evidence type="ECO:0000313" key="11">
    <source>
        <dbReference type="EMBL" id="GAA0572993.1"/>
    </source>
</evidence>
<dbReference type="RefSeq" id="WP_166934516.1">
    <property type="nucleotide sequence ID" value="NZ_BAAADD010000005.1"/>
</dbReference>
<gene>
    <name evidence="11" type="ORF">GCM10008942_22140</name>
</gene>
<feature type="transmembrane region" description="Helical" evidence="7">
    <location>
        <begin position="55"/>
        <end position="73"/>
    </location>
</feature>
<dbReference type="PANTHER" id="PTHR43304">
    <property type="entry name" value="PHYTOCHROME-LIKE PROTEIN CPH1"/>
    <property type="match status" value="1"/>
</dbReference>
<dbReference type="PRINTS" id="PR00344">
    <property type="entry name" value="BCTRLSENSOR"/>
</dbReference>
<dbReference type="InterPro" id="IPR003594">
    <property type="entry name" value="HATPase_dom"/>
</dbReference>
<dbReference type="PANTHER" id="PTHR43304:SF1">
    <property type="entry name" value="PAC DOMAIN-CONTAINING PROTEIN"/>
    <property type="match status" value="1"/>
</dbReference>
<dbReference type="Gene3D" id="3.30.565.10">
    <property type="entry name" value="Histidine kinase-like ATPase, C-terminal domain"/>
    <property type="match status" value="1"/>
</dbReference>
<feature type="domain" description="Histidine kinase" evidence="8">
    <location>
        <begin position="276"/>
        <end position="489"/>
    </location>
</feature>
<dbReference type="EC" id="2.7.13.3" evidence="2"/>
<dbReference type="SUPFAM" id="SSF55874">
    <property type="entry name" value="ATPase domain of HSP90 chaperone/DNA topoisomerase II/histidine kinase"/>
    <property type="match status" value="1"/>
</dbReference>
<dbReference type="SUPFAM" id="SSF47384">
    <property type="entry name" value="Homodimeric domain of signal transducing histidine kinase"/>
    <property type="match status" value="1"/>
</dbReference>